<reference evidence="10" key="1">
    <citation type="journal article" date="2021" name="Proc. Natl. Acad. Sci. U.S.A.">
        <title>Three genomes in the algal genus Volvox reveal the fate of a haploid sex-determining region after a transition to homothallism.</title>
        <authorList>
            <person name="Yamamoto K."/>
            <person name="Hamaji T."/>
            <person name="Kawai-Toyooka H."/>
            <person name="Matsuzaki R."/>
            <person name="Takahashi F."/>
            <person name="Nishimura Y."/>
            <person name="Kawachi M."/>
            <person name="Noguchi H."/>
            <person name="Minakuchi Y."/>
            <person name="Umen J.G."/>
            <person name="Toyoda A."/>
            <person name="Nozaki H."/>
        </authorList>
    </citation>
    <scope>NUCLEOTIDE SEQUENCE</scope>
    <source>
        <strain evidence="10">NIES-3786</strain>
    </source>
</reference>
<dbReference type="OrthoDB" id="6123450at2759"/>
<keyword evidence="5" id="KW-0418">Kinase</keyword>
<feature type="region of interest" description="Disordered" evidence="8">
    <location>
        <begin position="304"/>
        <end position="350"/>
    </location>
</feature>
<evidence type="ECO:0000256" key="5">
    <source>
        <dbReference type="ARBA" id="ARBA00022777"/>
    </source>
</evidence>
<sequence>MPRVAGRGPAGICITATATATATATSGLGLGLGLGHGRARPTPRPPVVPPTSAPPSGSPALPGPTAIAVAITRSTSCTAGCGSAVAAVSATMRMPGGASRLAGWGRGRMVITAAGAWRSGAHGPGSNYDSTNGNGTVYSSWDSRRTVGAAAATAAAAAALDGTGSQGFGGGGGGIAGGRGGGGGGGDASFLERPTAEVRMSTVSERAAATCALGPEVAERMQADCIRAVRSWCKLGYGDHVVVHVEHQQLASTTNPGLLSAAAVTFNGPDGRRHSVIAVSVGALCAPAAAGAAAAAATGVATATASQQPPSPSRTSANAQFAGGGGGSAGDSGSAPLRRPPLAAHVAPGSAAPSLDPLPGLSLHWGCCHGLGQRWHAAASGWHTLPAVSYDAGKGAWQTPLAVRQAIPLDPDLSWAPAAGDGSSSGQWVAVYSLVLQLPWEGPIRNGGLCFVLKTARNQWLKARTLPRNAFASGGGSSSSSNGGSSGGGGGGEVDFWIPTSALPVVANGVPLLPDVFRMSHSDSLPQVATVQQQATTVLEPLSDNNSNTDGHSNGNDNGNGGTVAAVPLAANTTSTSTAPHTPAEQSPSPSPSPSPPSAALPAQPQELDLLGMAAVFRPPPHLSDVLLRPAERHPLPPPHSDGGWAGGAGRPLGLCHWMLDHIVQREPSAERSLMHRYLAGADLVDMVGGSSEAAEALAAVTAWIRFSSARLLVWNRNYNVKPREISTAQARLAAALAALGATRGPAAPGGRGSAAVGALVRVALAAVGRGGAGEVGQRIRDEILAIQQRNGCKGGMMEEWHQKLHNNTSPDDVIICKALLDYIAAGLDITVYWRTLTSAGITAQRLASFDRPITSEPRFGGQQAAGLQADLTAYMQTLQAVHGGDDLSSAVNNVLGYEETDMKGKRIVVPPVPNVATPTLERHLRALLALQRHLASPAAVAAAAAAASTAQHHSPTSAATSRVNDMSSPVAPAFRTSVVQPPAPGAGAGATSPAHRPTDVASLYGLPGALRLMEMVVEARHQIRPFLDGGDTACSGRLVDVAFLDLALDTTLRTAVEANIGPIKRAIADGTGIYIAAAAAAATAVGSNGDAAAVRPGGGGSGGGGSRPLAGAFAAAAALSQALEVVRLTTENAALSCCPNDDLVYSNKWLRLLVAQEDPRDARDRMLQGLAISERLKRYLADQGAAIMGLIQPAADALAERLKLPPEAVKGVGEEVVRGSSGTPLAQLLSSLEPALRQATGGGVWQIVSRGSDRPVLAGRLRVEARLAAVQHEVMREPTVLLVEGITGAEEIPEGCVAVLVGGGASGGGCPDVLSHSAVRARNMGVLLAGCHSPEMVTRIKSHAGSRVMVRLEGADVQISFSSTGAASAAAAAATG</sequence>
<evidence type="ECO:0000256" key="3">
    <source>
        <dbReference type="ARBA" id="ARBA00022723"/>
    </source>
</evidence>
<dbReference type="Pfam" id="PF22973">
    <property type="entry name" value="GWD1_pHisD"/>
    <property type="match status" value="1"/>
</dbReference>
<feature type="region of interest" description="Disordered" evidence="8">
    <location>
        <begin position="977"/>
        <end position="998"/>
    </location>
</feature>
<dbReference type="Proteomes" id="UP000747110">
    <property type="component" value="Unassembled WGS sequence"/>
</dbReference>
<comment type="cofactor">
    <cofactor evidence="1">
        <name>Mg(2+)</name>
        <dbReference type="ChEBI" id="CHEBI:18420"/>
    </cofactor>
</comment>
<evidence type="ECO:0000313" key="11">
    <source>
        <dbReference type="Proteomes" id="UP000747110"/>
    </source>
</evidence>
<dbReference type="EMBL" id="BNCP01000017">
    <property type="protein sequence ID" value="GIL79975.1"/>
    <property type="molecule type" value="Genomic_DNA"/>
</dbReference>
<keyword evidence="4" id="KW-0547">Nucleotide-binding</keyword>
<dbReference type="GO" id="GO:0046872">
    <property type="term" value="F:metal ion binding"/>
    <property type="evidence" value="ECO:0007669"/>
    <property type="project" value="UniProtKB-KW"/>
</dbReference>
<evidence type="ECO:0000313" key="10">
    <source>
        <dbReference type="EMBL" id="GIL79975.1"/>
    </source>
</evidence>
<dbReference type="PANTHER" id="PTHR46999">
    <property type="entry name" value="ALPHA-GLUCAN WATER DIKINASE 1, CHLOROPLASTIC-RELATED"/>
    <property type="match status" value="1"/>
</dbReference>
<dbReference type="GO" id="GO:0016301">
    <property type="term" value="F:kinase activity"/>
    <property type="evidence" value="ECO:0007669"/>
    <property type="project" value="UniProtKB-KW"/>
</dbReference>
<gene>
    <name evidence="10" type="ORF">Vretifemale_9209</name>
</gene>
<evidence type="ECO:0000256" key="2">
    <source>
        <dbReference type="ARBA" id="ARBA00022679"/>
    </source>
</evidence>
<evidence type="ECO:0000256" key="8">
    <source>
        <dbReference type="SAM" id="MobiDB-lite"/>
    </source>
</evidence>
<keyword evidence="2" id="KW-0808">Transferase</keyword>
<proteinExistence type="predicted"/>
<dbReference type="GO" id="GO:0005524">
    <property type="term" value="F:ATP binding"/>
    <property type="evidence" value="ECO:0007669"/>
    <property type="project" value="UniProtKB-KW"/>
</dbReference>
<evidence type="ECO:0000256" key="1">
    <source>
        <dbReference type="ARBA" id="ARBA00001946"/>
    </source>
</evidence>
<dbReference type="InterPro" id="IPR054481">
    <property type="entry name" value="GWD1_pHisD"/>
</dbReference>
<feature type="compositionally biased region" description="Low complexity" evidence="8">
    <location>
        <begin position="541"/>
        <end position="557"/>
    </location>
</feature>
<feature type="compositionally biased region" description="Low complexity" evidence="8">
    <location>
        <begin position="570"/>
        <end position="588"/>
    </location>
</feature>
<keyword evidence="7" id="KW-0460">Magnesium</keyword>
<dbReference type="PANTHER" id="PTHR46999:SF1">
    <property type="entry name" value="ALPHA-GLUCAN WATER DIKINASE 1, CHLOROPLASTIC"/>
    <property type="match status" value="1"/>
</dbReference>
<feature type="region of interest" description="Disordered" evidence="8">
    <location>
        <begin position="31"/>
        <end position="61"/>
    </location>
</feature>
<organism evidence="10 11">
    <name type="scientific">Volvox reticuliferus</name>
    <dbReference type="NCBI Taxonomy" id="1737510"/>
    <lineage>
        <taxon>Eukaryota</taxon>
        <taxon>Viridiplantae</taxon>
        <taxon>Chlorophyta</taxon>
        <taxon>core chlorophytes</taxon>
        <taxon>Chlorophyceae</taxon>
        <taxon>CS clade</taxon>
        <taxon>Chlamydomonadales</taxon>
        <taxon>Volvocaceae</taxon>
        <taxon>Volvox</taxon>
    </lineage>
</organism>
<evidence type="ECO:0000256" key="4">
    <source>
        <dbReference type="ARBA" id="ARBA00022741"/>
    </source>
</evidence>
<evidence type="ECO:0000256" key="6">
    <source>
        <dbReference type="ARBA" id="ARBA00022840"/>
    </source>
</evidence>
<keyword evidence="11" id="KW-1185">Reference proteome</keyword>
<evidence type="ECO:0000259" key="9">
    <source>
        <dbReference type="Pfam" id="PF22973"/>
    </source>
</evidence>
<evidence type="ECO:0000256" key="7">
    <source>
        <dbReference type="ARBA" id="ARBA00022842"/>
    </source>
</evidence>
<feature type="compositionally biased region" description="Pro residues" evidence="8">
    <location>
        <begin position="42"/>
        <end position="57"/>
    </location>
</feature>
<protein>
    <recommendedName>
        <fullName evidence="9">Alpha-glucan water dikinase phosphohistidine-like domain-containing protein</fullName>
    </recommendedName>
</protein>
<feature type="region of interest" description="Disordered" evidence="8">
    <location>
        <begin position="541"/>
        <end position="602"/>
    </location>
</feature>
<keyword evidence="3" id="KW-0479">Metal-binding</keyword>
<comment type="caution">
    <text evidence="10">The sequence shown here is derived from an EMBL/GenBank/DDBJ whole genome shotgun (WGS) entry which is preliminary data.</text>
</comment>
<feature type="compositionally biased region" description="Pro residues" evidence="8">
    <location>
        <begin position="589"/>
        <end position="599"/>
    </location>
</feature>
<name>A0A8J4GJ43_9CHLO</name>
<accession>A0A8J4GJ43</accession>
<feature type="region of interest" description="Disordered" evidence="8">
    <location>
        <begin position="471"/>
        <end position="492"/>
    </location>
</feature>
<keyword evidence="6" id="KW-0067">ATP-binding</keyword>
<feature type="domain" description="Alpha-glucan water dikinase phosphohistidine-like" evidence="9">
    <location>
        <begin position="1246"/>
        <end position="1363"/>
    </location>
</feature>